<dbReference type="EMBL" id="CP032829">
    <property type="protein sequence ID" value="AYJ86356.1"/>
    <property type="molecule type" value="Genomic_DNA"/>
</dbReference>
<evidence type="ECO:0000256" key="4">
    <source>
        <dbReference type="ARBA" id="ARBA00022679"/>
    </source>
</evidence>
<dbReference type="RefSeq" id="WP_121152981.1">
    <property type="nucleotide sequence ID" value="NZ_CP032829.1"/>
</dbReference>
<dbReference type="PANTHER" id="PTHR33908">
    <property type="entry name" value="MANNOSYLTRANSFERASE YKCB-RELATED"/>
    <property type="match status" value="1"/>
</dbReference>
<dbReference type="GO" id="GO:0016763">
    <property type="term" value="F:pentosyltransferase activity"/>
    <property type="evidence" value="ECO:0007669"/>
    <property type="project" value="TreeGrafter"/>
</dbReference>
<dbReference type="InterPro" id="IPR038731">
    <property type="entry name" value="RgtA/B/C-like"/>
</dbReference>
<gene>
    <name evidence="10" type="ORF">D3Y57_10760</name>
</gene>
<feature type="transmembrane region" description="Helical" evidence="8">
    <location>
        <begin position="208"/>
        <end position="229"/>
    </location>
</feature>
<evidence type="ECO:0000256" key="5">
    <source>
        <dbReference type="ARBA" id="ARBA00022692"/>
    </source>
</evidence>
<dbReference type="GO" id="GO:0005886">
    <property type="term" value="C:plasma membrane"/>
    <property type="evidence" value="ECO:0007669"/>
    <property type="project" value="UniProtKB-SubCell"/>
</dbReference>
<evidence type="ECO:0000313" key="10">
    <source>
        <dbReference type="EMBL" id="AYJ86356.1"/>
    </source>
</evidence>
<sequence length="486" mass="52622">MIDQESRIAPTRFPVSPRLLWPALLLIVALVALTIGWVGYSASDDAAYHAAALEWLYRAPFPGHDHWATRFPLVLTLAAMIGVIGDGALAMYMTALLWYAMFLLAIHSLATRIGGVRAGWLAAMLVGTMPVVITNATTVSCDLTEAIFLVLGIRLIGDAAIDRDKQWLPIVAGLSFGTAILCRETTSLALLGFVPLFLIGRPVSRRSLILMGLACAALLAGEALFQFLLTGDPLNRWTLAFHHDSHIDRAANLEGNFLVHPAIDPLLVLLVNNDFALLFWLAGAAVAMRFHNSLDAAGRARMHILFMLALSAFLLVGGLYTKLVLNPRYFVLPAIAASIAVAIWLDRMRATPRAMILIVALGANLLMLSAENAFPRWPAEALVQAGRDYRGQPIVTNAEILHRASLPIGWNGLTGITVGNPQVGALYFSMEAERPANAVVVAHYPSPATPLGRMITMIGLARFVPDRIGRRLFAPNPTMALSRPVG</sequence>
<dbReference type="Proteomes" id="UP000276254">
    <property type="component" value="Chromosome"/>
</dbReference>
<keyword evidence="2" id="KW-1003">Cell membrane</keyword>
<evidence type="ECO:0000256" key="2">
    <source>
        <dbReference type="ARBA" id="ARBA00022475"/>
    </source>
</evidence>
<feature type="transmembrane region" description="Helical" evidence="8">
    <location>
        <begin position="96"/>
        <end position="113"/>
    </location>
</feature>
<dbReference type="KEGG" id="spha:D3Y57_10760"/>
<evidence type="ECO:0000256" key="7">
    <source>
        <dbReference type="ARBA" id="ARBA00023136"/>
    </source>
</evidence>
<dbReference type="Pfam" id="PF13231">
    <property type="entry name" value="PMT_2"/>
    <property type="match status" value="1"/>
</dbReference>
<accession>A0A494TKK7</accession>
<keyword evidence="7 8" id="KW-0472">Membrane</keyword>
<keyword evidence="4" id="KW-0808">Transferase</keyword>
<evidence type="ECO:0000256" key="6">
    <source>
        <dbReference type="ARBA" id="ARBA00022989"/>
    </source>
</evidence>
<evidence type="ECO:0000256" key="3">
    <source>
        <dbReference type="ARBA" id="ARBA00022676"/>
    </source>
</evidence>
<feature type="transmembrane region" description="Helical" evidence="8">
    <location>
        <begin position="71"/>
        <end position="89"/>
    </location>
</feature>
<protein>
    <recommendedName>
        <fullName evidence="9">Glycosyltransferase RgtA/B/C/D-like domain-containing protein</fullName>
    </recommendedName>
</protein>
<evidence type="ECO:0000256" key="1">
    <source>
        <dbReference type="ARBA" id="ARBA00004651"/>
    </source>
</evidence>
<evidence type="ECO:0000259" key="9">
    <source>
        <dbReference type="Pfam" id="PF13231"/>
    </source>
</evidence>
<evidence type="ECO:0000256" key="8">
    <source>
        <dbReference type="SAM" id="Phobius"/>
    </source>
</evidence>
<dbReference type="PANTHER" id="PTHR33908:SF11">
    <property type="entry name" value="MEMBRANE PROTEIN"/>
    <property type="match status" value="1"/>
</dbReference>
<dbReference type="GO" id="GO:0009103">
    <property type="term" value="P:lipopolysaccharide biosynthetic process"/>
    <property type="evidence" value="ECO:0007669"/>
    <property type="project" value="UniProtKB-ARBA"/>
</dbReference>
<feature type="transmembrane region" description="Helical" evidence="8">
    <location>
        <begin position="302"/>
        <end position="321"/>
    </location>
</feature>
<dbReference type="OrthoDB" id="7535304at2"/>
<feature type="transmembrane region" description="Helical" evidence="8">
    <location>
        <begin position="266"/>
        <end position="290"/>
    </location>
</feature>
<feature type="transmembrane region" description="Helical" evidence="8">
    <location>
        <begin position="20"/>
        <end position="40"/>
    </location>
</feature>
<evidence type="ECO:0000313" key="11">
    <source>
        <dbReference type="Proteomes" id="UP000276254"/>
    </source>
</evidence>
<keyword evidence="3" id="KW-0328">Glycosyltransferase</keyword>
<dbReference type="AlphaFoldDB" id="A0A494TKK7"/>
<keyword evidence="11" id="KW-1185">Reference proteome</keyword>
<comment type="subcellular location">
    <subcellularLocation>
        <location evidence="1">Cell membrane</location>
        <topology evidence="1">Multi-pass membrane protein</topology>
    </subcellularLocation>
</comment>
<feature type="transmembrane region" description="Helical" evidence="8">
    <location>
        <begin position="327"/>
        <end position="345"/>
    </location>
</feature>
<keyword evidence="5 8" id="KW-0812">Transmembrane</keyword>
<keyword evidence="6 8" id="KW-1133">Transmembrane helix</keyword>
<proteinExistence type="predicted"/>
<organism evidence="10 11">
    <name type="scientific">Sphingomonas paeninsulae</name>
    <dbReference type="NCBI Taxonomy" id="2319844"/>
    <lineage>
        <taxon>Bacteria</taxon>
        <taxon>Pseudomonadati</taxon>
        <taxon>Pseudomonadota</taxon>
        <taxon>Alphaproteobacteria</taxon>
        <taxon>Sphingomonadales</taxon>
        <taxon>Sphingomonadaceae</taxon>
        <taxon>Sphingomonas</taxon>
    </lineage>
</organism>
<dbReference type="InterPro" id="IPR050297">
    <property type="entry name" value="LipidA_mod_glycosyltrf_83"/>
</dbReference>
<feature type="domain" description="Glycosyltransferase RgtA/B/C/D-like" evidence="9">
    <location>
        <begin position="77"/>
        <end position="218"/>
    </location>
</feature>
<reference evidence="10 11" key="1">
    <citation type="submission" date="2018-09" db="EMBL/GenBank/DDBJ databases">
        <title>Sphingomonas peninsula sp. nov., isolated from fildes peninsula, Antarctic soil.</title>
        <authorList>
            <person name="Yingchao G."/>
        </authorList>
    </citation>
    <scope>NUCLEOTIDE SEQUENCE [LARGE SCALE GENOMIC DNA]</scope>
    <source>
        <strain evidence="10 11">YZ-8</strain>
    </source>
</reference>
<name>A0A494TKK7_SPHPE</name>